<feature type="compositionally biased region" description="Basic and acidic residues" evidence="1">
    <location>
        <begin position="849"/>
        <end position="871"/>
    </location>
</feature>
<feature type="compositionally biased region" description="Polar residues" evidence="1">
    <location>
        <begin position="1637"/>
        <end position="1657"/>
    </location>
</feature>
<feature type="compositionally biased region" description="Polar residues" evidence="1">
    <location>
        <begin position="954"/>
        <end position="964"/>
    </location>
</feature>
<feature type="region of interest" description="Disordered" evidence="1">
    <location>
        <begin position="844"/>
        <end position="871"/>
    </location>
</feature>
<name>A0AAV5QT69_9ASCO</name>
<feature type="compositionally biased region" description="Basic and acidic residues" evidence="1">
    <location>
        <begin position="1133"/>
        <end position="1143"/>
    </location>
</feature>
<feature type="compositionally biased region" description="Basic and acidic residues" evidence="1">
    <location>
        <begin position="1610"/>
        <end position="1622"/>
    </location>
</feature>
<gene>
    <name evidence="2" type="ORF">DASC09_051250</name>
</gene>
<dbReference type="EMBL" id="BTFZ01000012">
    <property type="protein sequence ID" value="GMM37800.1"/>
    <property type="molecule type" value="Genomic_DNA"/>
</dbReference>
<accession>A0AAV5QT69</accession>
<feature type="region of interest" description="Disordered" evidence="1">
    <location>
        <begin position="1"/>
        <end position="48"/>
    </location>
</feature>
<feature type="compositionally biased region" description="Polar residues" evidence="1">
    <location>
        <begin position="974"/>
        <end position="988"/>
    </location>
</feature>
<dbReference type="RefSeq" id="XP_064854796.1">
    <property type="nucleotide sequence ID" value="XM_064998724.1"/>
</dbReference>
<feature type="region of interest" description="Disordered" evidence="1">
    <location>
        <begin position="1610"/>
        <end position="1658"/>
    </location>
</feature>
<dbReference type="GeneID" id="90075775"/>
<feature type="compositionally biased region" description="Basic and acidic residues" evidence="1">
    <location>
        <begin position="1028"/>
        <end position="1037"/>
    </location>
</feature>
<feature type="region of interest" description="Disordered" evidence="1">
    <location>
        <begin position="950"/>
        <end position="988"/>
    </location>
</feature>
<evidence type="ECO:0008006" key="4">
    <source>
        <dbReference type="Google" id="ProtNLM"/>
    </source>
</evidence>
<proteinExistence type="predicted"/>
<feature type="region of interest" description="Disordered" evidence="1">
    <location>
        <begin position="1133"/>
        <end position="1192"/>
    </location>
</feature>
<evidence type="ECO:0000256" key="1">
    <source>
        <dbReference type="SAM" id="MobiDB-lite"/>
    </source>
</evidence>
<reference evidence="2 3" key="1">
    <citation type="journal article" date="2023" name="Elife">
        <title>Identification of key yeast species and microbe-microbe interactions impacting larval growth of Drosophila in the wild.</title>
        <authorList>
            <person name="Mure A."/>
            <person name="Sugiura Y."/>
            <person name="Maeda R."/>
            <person name="Honda K."/>
            <person name="Sakurai N."/>
            <person name="Takahashi Y."/>
            <person name="Watada M."/>
            <person name="Katoh T."/>
            <person name="Gotoh A."/>
            <person name="Gotoh Y."/>
            <person name="Taniguchi I."/>
            <person name="Nakamura K."/>
            <person name="Hayashi T."/>
            <person name="Katayama T."/>
            <person name="Uemura T."/>
            <person name="Hattori Y."/>
        </authorList>
    </citation>
    <scope>NUCLEOTIDE SEQUENCE [LARGE SCALE GENOMIC DNA]</scope>
    <source>
        <strain evidence="2 3">SC-9</strain>
    </source>
</reference>
<feature type="compositionally biased region" description="Low complexity" evidence="1">
    <location>
        <begin position="475"/>
        <end position="499"/>
    </location>
</feature>
<feature type="compositionally biased region" description="Low complexity" evidence="1">
    <location>
        <begin position="1791"/>
        <end position="1804"/>
    </location>
</feature>
<feature type="compositionally biased region" description="Low complexity" evidence="1">
    <location>
        <begin position="1166"/>
        <end position="1185"/>
    </location>
</feature>
<sequence length="1933" mass="214152">MINIPHISSSSSSQQQRQYSENQKDHSRSKSHSDSTPSHQYQNHQDDSTTHLPFFNSYDIKIIQYMVAIYRIDSFLQSLPKLVKKVSTLHPKHKSNSVKASIQGSDANGSKNLCCIPLVSYVSILTGFSLSLNADSNDMINTLISNNELSDVQLSKLKHYSKNQPLEHMIEYKSSGSFDVDLSDYNPRPLTTYTKSLTLIQQLQKVAVATKAQYEEQVAVLIKKRKKISNNQTNEYRDISFLADILDPAELFNLSNLYVNLENLVSFKENYDINQKIIEIHFSSLPFLLRLIHTNLKHLKTIMNPYHNFLKTRSTESLIFLPYPQYSIQRIYTIFLKILELYMIIKRFNKVLNVVNFNLLLNNNYKSNRTILVNTDKSCINTFENYLKKFNYCFNDEFARMIYSPLKIFSHSNASLVVNIDNLTKLSVRLLKNFKLVVNIYNILKSFYNEYLILINEEVELEIIAQTSTTQNQFSNGSSSTINNSINQGKSNSSSSLNSAEGKNQNQNHLVNIGLYTSNSSSAANGIDSQINISYNLDRKVASNSTASKNVITNSPLSNIEAFSPPMLQSPNGQFSPQSLQFSQFPLSPQLNSFTQKQYFFGQGHSKSNSLVSADSGMDVGLATGDGSSIIGDGTISASSISENYSVSSTNNGYRTKYENNDNAASAKIVSSGLIDIHGLNRNKNDNSSFVTGNFSHSNPDSSQIKSPRLNVTSRNHQVQYNHYLPQAKIDNKSPVINSRSQTQSYAIGNNNEDVFDRSNPQNRTGMSQEVAAKSFAITSNEPNTKTSISFPSKSMVNSSNMGITNIKGVERRPQSNYQSNNNAMNDDLYASAFLNMVAGNNNSSFGKDVAKGKSKDSKLENRRGGAEKGKEANRIEMEIKAVNTSKINPDTMTNNVPSVKASGNFNAEVELRTPLNSSFSPNNISEDEISTIRLPKKTFSSRSHSFLSSYRSDQSSSNPNFASTPARKPAPLSISTPSQIMSSHFDTNSTLATPNSISSPKVALAVDLKKVKGFKLTGLGIRGSATNEHKDSKKLDSSSPFDESFSNVEDTDSNGASILSKLRSRSIRRNKRAENTQQSEPSDLDENCDNFLPLSPIEMRSTKNSISGTDTMPSAGKKIGCVSNETALEKYGNEKMKAKNDRVLSGSGPGIDSPNDNSQAKESSTRISTSVSESSSAKFNSESVGDSSSDLNKFKDLLNPDGDDFSSDPNYGNTFNLLDENLKLIVDKIANSSNEQELNDLEKKLFPNEKNRVDVDDTILENENEDEDGDSTLKAADQSYIRRIQETFNNITTNRLTGSNNDTVSFSSNKEEVSSMTTDETNNEESFGLSGSANQNAYRLSSHDLRKSRVISKILDVNEFSAILNFLATEDTINEDDKDGSHSRESEPHAENLFLDSNNAIVDELGGAEESALPIESSNVNDTSKIDSSKLSKKVIGNEASSMSLASLHQEKLGTINEDGSHYDFDNEGISENESVYYTPYMTQNPFINDENISCGNVQSNSGNIESSRLSVKSRTSLLRKSNSSSVYSNINPFAVSINKDLLEQPPVNEASPVQLSITVLPQSTTSDSKFMGNVSSTLSHESLIDEESVKSQVKKEITIFDIAAVNHERPRSSLQKESRESPPMLQDTRPHLYSSAPSNFQQDNAGYSSSSSLKSPTAYEDNEAFHIQKISKLSEQFQKSSIDTPFSPPRSVGNAAEISSSRSSLSGGHSRIPTNVSKYELRKTNTNDSALSERLRLAALTKKLPEVPAKKIVRFSDPKDSDEPSTKNFTASKLKFWHSGNHHQKDKSVSSGTSSVLSTSTSSKKLNISTPKLIKSSKLLHSTSQHNDLVFHNTPFEKITIEDRPITNGQKGDDGILWMDEEKRMNMLRNNDTNDMYPEYGTGMLPPSKYLTQHHDKKLTAMKSNGSQKARDGLPRSSSGKLTSRFKKVWG</sequence>
<feature type="region of interest" description="Disordered" evidence="1">
    <location>
        <begin position="1023"/>
        <end position="1119"/>
    </location>
</feature>
<evidence type="ECO:0000313" key="2">
    <source>
        <dbReference type="EMBL" id="GMM37800.1"/>
    </source>
</evidence>
<feature type="compositionally biased region" description="Basic and acidic residues" evidence="1">
    <location>
        <begin position="22"/>
        <end position="33"/>
    </location>
</feature>
<comment type="caution">
    <text evidence="2">The sequence shown here is derived from an EMBL/GenBank/DDBJ whole genome shotgun (WGS) entry which is preliminary data.</text>
</comment>
<feature type="compositionally biased region" description="Low complexity" evidence="1">
    <location>
        <begin position="8"/>
        <end position="20"/>
    </location>
</feature>
<feature type="compositionally biased region" description="Basic residues" evidence="1">
    <location>
        <begin position="1063"/>
        <end position="1072"/>
    </location>
</feature>
<dbReference type="Proteomes" id="UP001360560">
    <property type="component" value="Unassembled WGS sequence"/>
</dbReference>
<feature type="compositionally biased region" description="Polar residues" evidence="1">
    <location>
        <begin position="1103"/>
        <end position="1113"/>
    </location>
</feature>
<feature type="region of interest" description="Disordered" evidence="1">
    <location>
        <begin position="472"/>
        <end position="503"/>
    </location>
</feature>
<protein>
    <recommendedName>
        <fullName evidence="4">DH domain-containing protein</fullName>
    </recommendedName>
</protein>
<keyword evidence="3" id="KW-1185">Reference proteome</keyword>
<feature type="compositionally biased region" description="Low complexity" evidence="1">
    <location>
        <begin position="1701"/>
        <end position="1713"/>
    </location>
</feature>
<feature type="compositionally biased region" description="Polar residues" evidence="1">
    <location>
        <begin position="1038"/>
        <end position="1057"/>
    </location>
</feature>
<organism evidence="2 3">
    <name type="scientific">Saccharomycopsis crataegensis</name>
    <dbReference type="NCBI Taxonomy" id="43959"/>
    <lineage>
        <taxon>Eukaryota</taxon>
        <taxon>Fungi</taxon>
        <taxon>Dikarya</taxon>
        <taxon>Ascomycota</taxon>
        <taxon>Saccharomycotina</taxon>
        <taxon>Saccharomycetes</taxon>
        <taxon>Saccharomycopsidaceae</taxon>
        <taxon>Saccharomycopsis</taxon>
    </lineage>
</organism>
<feature type="region of interest" description="Disordered" evidence="1">
    <location>
        <begin position="1782"/>
        <end position="1804"/>
    </location>
</feature>
<feature type="region of interest" description="Disordered" evidence="1">
    <location>
        <begin position="1681"/>
        <end position="1725"/>
    </location>
</feature>
<feature type="region of interest" description="Disordered" evidence="1">
    <location>
        <begin position="1902"/>
        <end position="1933"/>
    </location>
</feature>
<evidence type="ECO:0000313" key="3">
    <source>
        <dbReference type="Proteomes" id="UP001360560"/>
    </source>
</evidence>